<protein>
    <submittedName>
        <fullName evidence="1">Uncharacterized protein</fullName>
    </submittedName>
</protein>
<name>A0ABV4WE26_9CYAN</name>
<accession>A0ABV4WE26</accession>
<gene>
    <name evidence="1" type="ORF">ACE1CA_02210</name>
</gene>
<sequence length="45" mass="4965">MHNQQTTTSAIVLSPTHPQIQTAAEWLATYSYPNLALEVALQLVL</sequence>
<dbReference type="EMBL" id="JBHFNT010000028">
    <property type="protein sequence ID" value="MFB2833325.1"/>
    <property type="molecule type" value="Genomic_DNA"/>
</dbReference>
<reference evidence="1 2" key="1">
    <citation type="submission" date="2024-09" db="EMBL/GenBank/DDBJ databases">
        <title>Floridaenema gen nov. (Aerosakkonemataceae, Aerosakkonematales ord. nov., Cyanobacteria) from benthic tropical and subtropical fresh waters, with the description of four new species.</title>
        <authorList>
            <person name="Moretto J.A."/>
            <person name="Berthold D.E."/>
            <person name="Lefler F.W."/>
            <person name="Huang I.-S."/>
            <person name="Laughinghouse H. IV."/>
        </authorList>
    </citation>
    <scope>NUCLEOTIDE SEQUENCE [LARGE SCALE GENOMIC DNA]</scope>
    <source>
        <strain evidence="1 2">BLCC-F167</strain>
    </source>
</reference>
<dbReference type="RefSeq" id="WP_413275788.1">
    <property type="nucleotide sequence ID" value="NZ_JBHFNT010000028.1"/>
</dbReference>
<organism evidence="1 2">
    <name type="scientific">Floridaenema evergladense BLCC-F167</name>
    <dbReference type="NCBI Taxonomy" id="3153639"/>
    <lineage>
        <taxon>Bacteria</taxon>
        <taxon>Bacillati</taxon>
        <taxon>Cyanobacteriota</taxon>
        <taxon>Cyanophyceae</taxon>
        <taxon>Oscillatoriophycideae</taxon>
        <taxon>Aerosakkonematales</taxon>
        <taxon>Aerosakkonemataceae</taxon>
        <taxon>Floridanema</taxon>
        <taxon>Floridanema evergladense</taxon>
    </lineage>
</organism>
<proteinExistence type="predicted"/>
<evidence type="ECO:0000313" key="1">
    <source>
        <dbReference type="EMBL" id="MFB2833325.1"/>
    </source>
</evidence>
<dbReference type="Proteomes" id="UP001576780">
    <property type="component" value="Unassembled WGS sequence"/>
</dbReference>
<comment type="caution">
    <text evidence="1">The sequence shown here is derived from an EMBL/GenBank/DDBJ whole genome shotgun (WGS) entry which is preliminary data.</text>
</comment>
<evidence type="ECO:0000313" key="2">
    <source>
        <dbReference type="Proteomes" id="UP001576780"/>
    </source>
</evidence>
<keyword evidence="2" id="KW-1185">Reference proteome</keyword>